<gene>
    <name evidence="1" type="ORF">GCM10022277_21510</name>
</gene>
<evidence type="ECO:0000313" key="2">
    <source>
        <dbReference type="Proteomes" id="UP001501565"/>
    </source>
</evidence>
<dbReference type="Proteomes" id="UP001501565">
    <property type="component" value="Unassembled WGS sequence"/>
</dbReference>
<evidence type="ECO:0008006" key="3">
    <source>
        <dbReference type="Google" id="ProtNLM"/>
    </source>
</evidence>
<name>A0ABP7MKN7_9GAMM</name>
<accession>A0ABP7MKN7</accession>
<organism evidence="1 2">
    <name type="scientific">Litoribacillus peritrichatus</name>
    <dbReference type="NCBI Taxonomy" id="718191"/>
    <lineage>
        <taxon>Bacteria</taxon>
        <taxon>Pseudomonadati</taxon>
        <taxon>Pseudomonadota</taxon>
        <taxon>Gammaproteobacteria</taxon>
        <taxon>Oceanospirillales</taxon>
        <taxon>Oceanospirillaceae</taxon>
        <taxon>Litoribacillus</taxon>
    </lineage>
</organism>
<dbReference type="Pfam" id="PF14247">
    <property type="entry name" value="DUF4344"/>
    <property type="match status" value="2"/>
</dbReference>
<sequence length="362" mass="41697">MKQGYRRYLVGKYLVGKYLAGTHFSGTDWRHGVCAAMIMCLIGISGALRADDIEHYHPFKVYDAQFYVESNLEFTLLHELAHAVIDHHQIPVLGGQEQAADQIAVMLLILMHDGLDPQLLDRLLAVSADWMIQWQMDLKNQNTVFWDVHPLPIQRFYEVTCLAYGSNPDVLESLRKDSWLPIERAWDCDLEFKENQQALAWLATKVSHYQFDPEWKLKRVSAASDSEGQVNIHWTNRTKGEQPALYQSLKNSTRLKRLLASINDVLKLKNDIPVYIETMCAGPDAWWNSKQNIVIICYELLEQFADNSTRVSSLIDEMKTVSARNLIVPLTAQEAAFINDRDDRYSEITRLIKSWLKQKLAE</sequence>
<proteinExistence type="predicted"/>
<dbReference type="InterPro" id="IPR025644">
    <property type="entry name" value="DUF4344"/>
</dbReference>
<dbReference type="RefSeq" id="WP_344798418.1">
    <property type="nucleotide sequence ID" value="NZ_BAABBN010000007.1"/>
</dbReference>
<keyword evidence="2" id="KW-1185">Reference proteome</keyword>
<dbReference type="EMBL" id="BAABBN010000007">
    <property type="protein sequence ID" value="GAA3925209.1"/>
    <property type="molecule type" value="Genomic_DNA"/>
</dbReference>
<protein>
    <recommendedName>
        <fullName evidence="3">IrrE N-terminal-like domain-containing protein</fullName>
    </recommendedName>
</protein>
<reference evidence="2" key="1">
    <citation type="journal article" date="2019" name="Int. J. Syst. Evol. Microbiol.">
        <title>The Global Catalogue of Microorganisms (GCM) 10K type strain sequencing project: providing services to taxonomists for standard genome sequencing and annotation.</title>
        <authorList>
            <consortium name="The Broad Institute Genomics Platform"/>
            <consortium name="The Broad Institute Genome Sequencing Center for Infectious Disease"/>
            <person name="Wu L."/>
            <person name="Ma J."/>
        </authorList>
    </citation>
    <scope>NUCLEOTIDE SEQUENCE [LARGE SCALE GENOMIC DNA]</scope>
    <source>
        <strain evidence="2">JCM 17551</strain>
    </source>
</reference>
<evidence type="ECO:0000313" key="1">
    <source>
        <dbReference type="EMBL" id="GAA3925209.1"/>
    </source>
</evidence>
<comment type="caution">
    <text evidence="1">The sequence shown here is derived from an EMBL/GenBank/DDBJ whole genome shotgun (WGS) entry which is preliminary data.</text>
</comment>